<gene>
    <name evidence="1" type="ORF">J21TS3_11060</name>
</gene>
<reference evidence="1 2" key="1">
    <citation type="submission" date="2021-03" db="EMBL/GenBank/DDBJ databases">
        <title>Antimicrobial resistance genes in bacteria isolated from Japanese honey, and their potential for conferring macrolide and lincosamide resistance in the American foulbrood pathogen Paenibacillus larvae.</title>
        <authorList>
            <person name="Okamoto M."/>
            <person name="Kumagai M."/>
            <person name="Kanamori H."/>
            <person name="Takamatsu D."/>
        </authorList>
    </citation>
    <scope>NUCLEOTIDE SEQUENCE [LARGE SCALE GENOMIC DNA]</scope>
    <source>
        <strain evidence="1 2">J21TS3</strain>
    </source>
</reference>
<comment type="caution">
    <text evidence="1">The sequence shown here is derived from an EMBL/GenBank/DDBJ whole genome shotgun (WGS) entry which is preliminary data.</text>
</comment>
<sequence>MEKEHQYKKMLITVNGKPVGREIWIDKVTYAPVAANPLADKASGTGTGPVAG</sequence>
<accession>A0ABQ4LSM7</accession>
<name>A0ABQ4LSM7_9BACL</name>
<evidence type="ECO:0000313" key="2">
    <source>
        <dbReference type="Proteomes" id="UP000680638"/>
    </source>
</evidence>
<protein>
    <submittedName>
        <fullName evidence="1">Uncharacterized protein</fullName>
    </submittedName>
</protein>
<keyword evidence="2" id="KW-1185">Reference proteome</keyword>
<evidence type="ECO:0000313" key="1">
    <source>
        <dbReference type="EMBL" id="GIO66285.1"/>
    </source>
</evidence>
<dbReference type="RefSeq" id="WP_197069977.1">
    <property type="nucleotide sequence ID" value="NZ_BORW01000003.1"/>
</dbReference>
<dbReference type="EMBL" id="BORW01000003">
    <property type="protein sequence ID" value="GIO66285.1"/>
    <property type="molecule type" value="Genomic_DNA"/>
</dbReference>
<proteinExistence type="predicted"/>
<organism evidence="1 2">
    <name type="scientific">Paenibacillus cookii</name>
    <dbReference type="NCBI Taxonomy" id="157839"/>
    <lineage>
        <taxon>Bacteria</taxon>
        <taxon>Bacillati</taxon>
        <taxon>Bacillota</taxon>
        <taxon>Bacilli</taxon>
        <taxon>Bacillales</taxon>
        <taxon>Paenibacillaceae</taxon>
        <taxon>Paenibacillus</taxon>
    </lineage>
</organism>
<dbReference type="Proteomes" id="UP000680638">
    <property type="component" value="Unassembled WGS sequence"/>
</dbReference>